<dbReference type="eggNOG" id="COG1473">
    <property type="taxonomic scope" value="Bacteria"/>
</dbReference>
<dbReference type="Gene3D" id="3.40.630.10">
    <property type="entry name" value="Zn peptidases"/>
    <property type="match status" value="1"/>
</dbReference>
<dbReference type="GO" id="GO:0016787">
    <property type="term" value="F:hydrolase activity"/>
    <property type="evidence" value="ECO:0007669"/>
    <property type="project" value="UniProtKB-KW"/>
</dbReference>
<dbReference type="RefSeq" id="WP_011777274.1">
    <property type="nucleotide sequence ID" value="NC_008713.1"/>
</dbReference>
<evidence type="ECO:0000313" key="3">
    <source>
        <dbReference type="EMBL" id="ABM10605.1"/>
    </source>
</evidence>
<dbReference type="InterPro" id="IPR036264">
    <property type="entry name" value="Bact_exopeptidase_dim_dom"/>
</dbReference>
<dbReference type="GO" id="GO:0046872">
    <property type="term" value="F:metal ion binding"/>
    <property type="evidence" value="ECO:0007669"/>
    <property type="project" value="UniProtKB-KW"/>
</dbReference>
<dbReference type="Pfam" id="PF07687">
    <property type="entry name" value="M20_dimer"/>
    <property type="match status" value="1"/>
</dbReference>
<feature type="binding site" evidence="1">
    <location>
        <position position="126"/>
    </location>
    <ligand>
        <name>Mn(2+)</name>
        <dbReference type="ChEBI" id="CHEBI:29035"/>
        <label>2</label>
    </ligand>
</feature>
<geneLocation type="plasmid" evidence="3 4">
    <name>pTC2</name>
</geneLocation>
<keyword evidence="1" id="KW-0464">Manganese</keyword>
<dbReference type="InterPro" id="IPR017439">
    <property type="entry name" value="Amidohydrolase"/>
</dbReference>
<evidence type="ECO:0000256" key="1">
    <source>
        <dbReference type="PIRSR" id="PIRSR005962-1"/>
    </source>
</evidence>
<dbReference type="CDD" id="cd03886">
    <property type="entry name" value="M20_Acy1"/>
    <property type="match status" value="1"/>
</dbReference>
<dbReference type="AlphaFoldDB" id="A1RDQ7"/>
<comment type="cofactor">
    <cofactor evidence="1">
        <name>Mn(2+)</name>
        <dbReference type="ChEBI" id="CHEBI:29035"/>
    </cofactor>
    <text evidence="1">The Mn(2+) ion enhances activity.</text>
</comment>
<feature type="binding site" evidence="1">
    <location>
        <position position="160"/>
    </location>
    <ligand>
        <name>Mn(2+)</name>
        <dbReference type="ChEBI" id="CHEBI:29035"/>
        <label>2</label>
    </ligand>
</feature>
<name>A1RDQ7_PAEAT</name>
<feature type="domain" description="Peptidase M20 dimerisation" evidence="2">
    <location>
        <begin position="213"/>
        <end position="292"/>
    </location>
</feature>
<dbReference type="EMBL" id="CP000476">
    <property type="protein sequence ID" value="ABM10605.1"/>
    <property type="molecule type" value="Genomic_DNA"/>
</dbReference>
<evidence type="ECO:0000313" key="4">
    <source>
        <dbReference type="Proteomes" id="UP000000637"/>
    </source>
</evidence>
<keyword evidence="1" id="KW-0479">Metal-binding</keyword>
<dbReference type="InterPro" id="IPR011650">
    <property type="entry name" value="Peptidase_M20_dimer"/>
</dbReference>
<dbReference type="PANTHER" id="PTHR11014:SF63">
    <property type="entry name" value="METALLOPEPTIDASE, PUTATIVE (AFU_ORTHOLOGUE AFUA_6G09600)-RELATED"/>
    <property type="match status" value="1"/>
</dbReference>
<dbReference type="HOGENOM" id="CLU_023257_0_1_11"/>
<dbReference type="SUPFAM" id="SSF55031">
    <property type="entry name" value="Bacterial exopeptidase dimerisation domain"/>
    <property type="match status" value="1"/>
</dbReference>
<dbReference type="Pfam" id="PF01546">
    <property type="entry name" value="Peptidase_M20"/>
    <property type="match status" value="1"/>
</dbReference>
<dbReference type="InterPro" id="IPR002933">
    <property type="entry name" value="Peptidase_M20"/>
</dbReference>
<dbReference type="PANTHER" id="PTHR11014">
    <property type="entry name" value="PEPTIDASE M20 FAMILY MEMBER"/>
    <property type="match status" value="1"/>
</dbReference>
<sequence length="423" mass="44819">MTDTSTTDTVRFSPLSFLEGATAAIPAFGSDLVDFRREMHTDPEVGLYLPRSQARVLEALKGLDLEISLGKAASSVVAVLRGGATQSAVGSRPTVLLRGDMDALPVAEKTGIPFASTNGAMHACGHDLHTAGLIGAARLLSSVRHSLTGDVIFMFQPGEEGHDGARIMLEEGVLNAAGRRPDAAYALHVVSDMPSGVFTTRAGSYMAAFGDLSVKVIGRGGHGSRPFQALDPIQVAAEMLGALQTYITRRFNVFDPVVLSVGQFHGGSASNVIPDSAEFRASVRSFSPGVEARLAQELPDLIRQLATAHQLTAEATFTPVMPATVNHNSDAELWGRTARTFFGEHRFVPSPSPRTGSDDFSRILVEVPGAYGHLGAGSPDIDPIEWAPMHSPRAVFDDSILVNQAQFLAGVALGKLQELEVLG</sequence>
<gene>
    <name evidence="3" type="ordered locus">AAur_pTC20220</name>
</gene>
<keyword evidence="4" id="KW-1185">Reference proteome</keyword>
<keyword evidence="3" id="KW-0614">Plasmid</keyword>
<dbReference type="NCBIfam" id="TIGR01891">
    <property type="entry name" value="amidohydrolases"/>
    <property type="match status" value="1"/>
</dbReference>
<reference evidence="3 4" key="1">
    <citation type="journal article" date="2006" name="PLoS Genet.">
        <title>Secrets of soil survival revealed by the genome sequence of Arthrobacter aurescens TC1.</title>
        <authorList>
            <person name="Mongodin E.F."/>
            <person name="Shapir N."/>
            <person name="Daugherty S.C."/>
            <person name="DeBoy R.T."/>
            <person name="Emerson J.B."/>
            <person name="Shvartzbeyn A."/>
            <person name="Radune D."/>
            <person name="Vamathevan J."/>
            <person name="Riggs F."/>
            <person name="Grinberg V."/>
            <person name="Khouri H."/>
            <person name="Wackett L.P."/>
            <person name="Nelson K.E."/>
            <person name="Sadowsky M.J."/>
        </authorList>
    </citation>
    <scope>NUCLEOTIDE SEQUENCE [LARGE SCALE GENOMIC DNA]</scope>
    <source>
        <strain evidence="3 4">TC1</strain>
    </source>
</reference>
<dbReference type="OrthoDB" id="9777385at2"/>
<dbReference type="PIRSF" id="PIRSF005962">
    <property type="entry name" value="Pept_M20D_amidohydro"/>
    <property type="match status" value="1"/>
</dbReference>
<proteinExistence type="predicted"/>
<dbReference type="KEGG" id="aau:AAur_pTC20220"/>
<feature type="binding site" evidence="1">
    <location>
        <position position="124"/>
    </location>
    <ligand>
        <name>Mn(2+)</name>
        <dbReference type="ChEBI" id="CHEBI:29035"/>
        <label>2</label>
    </ligand>
</feature>
<protein>
    <submittedName>
        <fullName evidence="3">N-acyl-L-amino acid amidohydrolase</fullName>
    </submittedName>
</protein>
<feature type="binding site" evidence="1">
    <location>
        <position position="188"/>
    </location>
    <ligand>
        <name>Mn(2+)</name>
        <dbReference type="ChEBI" id="CHEBI:29035"/>
        <label>2</label>
    </ligand>
</feature>
<feature type="binding site" evidence="1">
    <location>
        <position position="390"/>
    </location>
    <ligand>
        <name>Mn(2+)</name>
        <dbReference type="ChEBI" id="CHEBI:29035"/>
        <label>2</label>
    </ligand>
</feature>
<evidence type="ECO:0000259" key="2">
    <source>
        <dbReference type="Pfam" id="PF07687"/>
    </source>
</evidence>
<dbReference type="SUPFAM" id="SSF53187">
    <property type="entry name" value="Zn-dependent exopeptidases"/>
    <property type="match status" value="1"/>
</dbReference>
<dbReference type="Proteomes" id="UP000000637">
    <property type="component" value="Plasmid pTC2"/>
</dbReference>
<dbReference type="Gene3D" id="3.30.70.360">
    <property type="match status" value="1"/>
</dbReference>
<accession>A1RDQ7</accession>
<organism evidence="3 4">
    <name type="scientific">Paenarthrobacter aurescens (strain TC1)</name>
    <dbReference type="NCBI Taxonomy" id="290340"/>
    <lineage>
        <taxon>Bacteria</taxon>
        <taxon>Bacillati</taxon>
        <taxon>Actinomycetota</taxon>
        <taxon>Actinomycetes</taxon>
        <taxon>Micrococcales</taxon>
        <taxon>Micrococcaceae</taxon>
        <taxon>Paenarthrobacter</taxon>
    </lineage>
</organism>